<feature type="compositionally biased region" description="Basic and acidic residues" evidence="15">
    <location>
        <begin position="488"/>
        <end position="511"/>
    </location>
</feature>
<evidence type="ECO:0000256" key="13">
    <source>
        <dbReference type="PIRSR" id="PIRSR016308-3"/>
    </source>
</evidence>
<dbReference type="InterPro" id="IPR028889">
    <property type="entry name" value="USP"/>
</dbReference>
<evidence type="ECO:0000259" key="17">
    <source>
        <dbReference type="PROSITE" id="PS50235"/>
    </source>
</evidence>
<dbReference type="InterPro" id="IPR001607">
    <property type="entry name" value="Znf_UBP"/>
</dbReference>
<dbReference type="PROSITE" id="PS50030">
    <property type="entry name" value="UBA"/>
    <property type="match status" value="2"/>
</dbReference>
<dbReference type="InterPro" id="IPR001394">
    <property type="entry name" value="Peptidase_C19_UCH"/>
</dbReference>
<keyword evidence="10 11" id="KW-0862">Zinc</keyword>
<dbReference type="InterPro" id="IPR009060">
    <property type="entry name" value="UBA-like_sf"/>
</dbReference>
<dbReference type="OMA" id="FVPCEHT"/>
<dbReference type="SMART" id="SM00290">
    <property type="entry name" value="ZnF_UBP"/>
    <property type="match status" value="2"/>
</dbReference>
<dbReference type="GO" id="GO:0006508">
    <property type="term" value="P:proteolysis"/>
    <property type="evidence" value="ECO:0007669"/>
    <property type="project" value="UniProtKB-KW"/>
</dbReference>
<dbReference type="Pfam" id="PF02148">
    <property type="entry name" value="zf-UBP"/>
    <property type="match status" value="1"/>
</dbReference>
<dbReference type="KEGG" id="tet:TTHERM_00408760"/>
<feature type="domain" description="UBP-type" evidence="18">
    <location>
        <begin position="3"/>
        <end position="109"/>
    </location>
</feature>
<dbReference type="InterPro" id="IPR015940">
    <property type="entry name" value="UBA"/>
</dbReference>
<name>I7MFR4_TETTS</name>
<feature type="active site" description="Nucleophile" evidence="12">
    <location>
        <position position="312"/>
    </location>
</feature>
<feature type="domain" description="UBA" evidence="16">
    <location>
        <begin position="686"/>
        <end position="726"/>
    </location>
</feature>
<dbReference type="Gene3D" id="1.10.8.10">
    <property type="entry name" value="DNA helicase RuvA subunit, C-terminal domain"/>
    <property type="match status" value="1"/>
</dbReference>
<dbReference type="SMART" id="SM00165">
    <property type="entry name" value="UBA"/>
    <property type="match status" value="2"/>
</dbReference>
<gene>
    <name evidence="19" type="ORF">TTHERM_00408760</name>
</gene>
<dbReference type="AlphaFoldDB" id="I7MFR4"/>
<keyword evidence="7 11" id="KW-0833">Ubl conjugation pathway</keyword>
<evidence type="ECO:0000256" key="9">
    <source>
        <dbReference type="ARBA" id="ARBA00022807"/>
    </source>
</evidence>
<feature type="active site" description="Proton acceptor" evidence="12">
    <location>
        <position position="770"/>
    </location>
</feature>
<dbReference type="InterPro" id="IPR018200">
    <property type="entry name" value="USP_CS"/>
</dbReference>
<comment type="similarity">
    <text evidence="2 11">Belongs to the peptidase C19 family.</text>
</comment>
<organism evidence="19 20">
    <name type="scientific">Tetrahymena thermophila (strain SB210)</name>
    <dbReference type="NCBI Taxonomy" id="312017"/>
    <lineage>
        <taxon>Eukaryota</taxon>
        <taxon>Sar</taxon>
        <taxon>Alveolata</taxon>
        <taxon>Ciliophora</taxon>
        <taxon>Intramacronucleata</taxon>
        <taxon>Oligohymenophorea</taxon>
        <taxon>Hymenostomatida</taxon>
        <taxon>Tetrahymenina</taxon>
        <taxon>Tetrahymenidae</taxon>
        <taxon>Tetrahymena</taxon>
    </lineage>
</organism>
<dbReference type="PROSITE" id="PS50235">
    <property type="entry name" value="USP_3"/>
    <property type="match status" value="1"/>
</dbReference>
<dbReference type="OrthoDB" id="361536at2759"/>
<dbReference type="RefSeq" id="XP_001020768.1">
    <property type="nucleotide sequence ID" value="XM_001020768.3"/>
</dbReference>
<dbReference type="GO" id="GO:0008270">
    <property type="term" value="F:zinc ion binding"/>
    <property type="evidence" value="ECO:0007669"/>
    <property type="project" value="UniProtKB-UniRule"/>
</dbReference>
<dbReference type="Pfam" id="PF00627">
    <property type="entry name" value="UBA"/>
    <property type="match status" value="2"/>
</dbReference>
<comment type="catalytic activity">
    <reaction evidence="1 11">
        <text>Thiol-dependent hydrolysis of ester, thioester, amide, peptide and isopeptide bonds formed by the C-terminal Gly of ubiquitin (a 76-residue protein attached to proteins as an intracellular targeting signal).</text>
        <dbReference type="EC" id="3.4.19.12"/>
    </reaction>
</comment>
<dbReference type="Proteomes" id="UP000009168">
    <property type="component" value="Unassembled WGS sequence"/>
</dbReference>
<dbReference type="PANTHER" id="PTHR21646">
    <property type="entry name" value="UBIQUITIN CARBOXYL-TERMINAL HYDROLASE"/>
    <property type="match status" value="1"/>
</dbReference>
<dbReference type="InterPro" id="IPR038765">
    <property type="entry name" value="Papain-like_cys_pep_sf"/>
</dbReference>
<proteinExistence type="inferred from homology"/>
<feature type="domain" description="USP" evidence="17">
    <location>
        <begin position="303"/>
        <end position="808"/>
    </location>
</feature>
<keyword evidence="5" id="KW-0677">Repeat</keyword>
<dbReference type="GO" id="GO:0016579">
    <property type="term" value="P:protein deubiquitination"/>
    <property type="evidence" value="ECO:0007669"/>
    <property type="project" value="InterPro"/>
</dbReference>
<dbReference type="PANTHER" id="PTHR21646:SF10">
    <property type="entry name" value="UBIQUITIN CARBOXYL-TERMINAL HYDROLASE 14"/>
    <property type="match status" value="1"/>
</dbReference>
<evidence type="ECO:0000313" key="20">
    <source>
        <dbReference type="Proteomes" id="UP000009168"/>
    </source>
</evidence>
<dbReference type="GeneID" id="7845989"/>
<feature type="domain" description="UBP-type" evidence="18">
    <location>
        <begin position="154"/>
        <end position="261"/>
    </location>
</feature>
<reference evidence="20" key="1">
    <citation type="journal article" date="2006" name="PLoS Biol.">
        <title>Macronuclear genome sequence of the ciliate Tetrahymena thermophila, a model eukaryote.</title>
        <authorList>
            <person name="Eisen J.A."/>
            <person name="Coyne R.S."/>
            <person name="Wu M."/>
            <person name="Wu D."/>
            <person name="Thiagarajan M."/>
            <person name="Wortman J.R."/>
            <person name="Badger J.H."/>
            <person name="Ren Q."/>
            <person name="Amedeo P."/>
            <person name="Jones K.M."/>
            <person name="Tallon L.J."/>
            <person name="Delcher A.L."/>
            <person name="Salzberg S.L."/>
            <person name="Silva J.C."/>
            <person name="Haas B.J."/>
            <person name="Majoros W.H."/>
            <person name="Farzad M."/>
            <person name="Carlton J.M."/>
            <person name="Smith R.K. Jr."/>
            <person name="Garg J."/>
            <person name="Pearlman R.E."/>
            <person name="Karrer K.M."/>
            <person name="Sun L."/>
            <person name="Manning G."/>
            <person name="Elde N.C."/>
            <person name="Turkewitz A.P."/>
            <person name="Asai D.J."/>
            <person name="Wilkes D.E."/>
            <person name="Wang Y."/>
            <person name="Cai H."/>
            <person name="Collins K."/>
            <person name="Stewart B.A."/>
            <person name="Lee S.R."/>
            <person name="Wilamowska K."/>
            <person name="Weinberg Z."/>
            <person name="Ruzzo W.L."/>
            <person name="Wloga D."/>
            <person name="Gaertig J."/>
            <person name="Frankel J."/>
            <person name="Tsao C.-C."/>
            <person name="Gorovsky M.A."/>
            <person name="Keeling P.J."/>
            <person name="Waller R.F."/>
            <person name="Patron N.J."/>
            <person name="Cherry J.M."/>
            <person name="Stover N.A."/>
            <person name="Krieger C.J."/>
            <person name="del Toro C."/>
            <person name="Ryder H.F."/>
            <person name="Williamson S.C."/>
            <person name="Barbeau R.A."/>
            <person name="Hamilton E.P."/>
            <person name="Orias E."/>
        </authorList>
    </citation>
    <scope>NUCLEOTIDE SEQUENCE [LARGE SCALE GENOMIC DNA]</scope>
    <source>
        <strain evidence="20">SB210</strain>
    </source>
</reference>
<dbReference type="GO" id="GO:0004843">
    <property type="term" value="F:cysteine-type deubiquitinase activity"/>
    <property type="evidence" value="ECO:0007669"/>
    <property type="project" value="UniProtKB-UniRule"/>
</dbReference>
<evidence type="ECO:0000256" key="6">
    <source>
        <dbReference type="ARBA" id="ARBA00022771"/>
    </source>
</evidence>
<feature type="region of interest" description="Disordered" evidence="15">
    <location>
        <begin position="487"/>
        <end position="511"/>
    </location>
</feature>
<evidence type="ECO:0000259" key="18">
    <source>
        <dbReference type="PROSITE" id="PS50271"/>
    </source>
</evidence>
<evidence type="ECO:0000256" key="15">
    <source>
        <dbReference type="SAM" id="MobiDB-lite"/>
    </source>
</evidence>
<evidence type="ECO:0000259" key="16">
    <source>
        <dbReference type="PROSITE" id="PS50030"/>
    </source>
</evidence>
<dbReference type="SUPFAM" id="SSF57850">
    <property type="entry name" value="RING/U-box"/>
    <property type="match status" value="2"/>
</dbReference>
<keyword evidence="20" id="KW-1185">Reference proteome</keyword>
<keyword evidence="8 11" id="KW-0378">Hydrolase</keyword>
<accession>I7MFR4</accession>
<dbReference type="EC" id="3.4.19.12" evidence="11"/>
<evidence type="ECO:0000256" key="10">
    <source>
        <dbReference type="ARBA" id="ARBA00022833"/>
    </source>
</evidence>
<dbReference type="InterPro" id="IPR041432">
    <property type="entry name" value="UBP13_Znf-UBP_var"/>
</dbReference>
<dbReference type="STRING" id="312017.I7MFR4"/>
<evidence type="ECO:0000256" key="8">
    <source>
        <dbReference type="ARBA" id="ARBA00022801"/>
    </source>
</evidence>
<evidence type="ECO:0000256" key="12">
    <source>
        <dbReference type="PIRSR" id="PIRSR016308-1"/>
    </source>
</evidence>
<dbReference type="Pfam" id="PF17807">
    <property type="entry name" value="zf-UBP_var"/>
    <property type="match status" value="1"/>
</dbReference>
<dbReference type="EMBL" id="GG662612">
    <property type="protein sequence ID" value="EAS00523.1"/>
    <property type="molecule type" value="Genomic_DNA"/>
</dbReference>
<evidence type="ECO:0000256" key="5">
    <source>
        <dbReference type="ARBA" id="ARBA00022737"/>
    </source>
</evidence>
<dbReference type="PROSITE" id="PS00972">
    <property type="entry name" value="USP_1"/>
    <property type="match status" value="1"/>
</dbReference>
<dbReference type="FunCoup" id="I7MFR4">
    <property type="interactions" value="469"/>
</dbReference>
<sequence>MSATCPHLNKENYLQSLQGKLIYKDQCTKCFHDPRDVNGLDLCLKCLNGSCVSGQNHSLLHFQQHNHPIVLNIKLIERPVQQQEEQQDLTKLAIGKPGGAIANQIEYDEIYTLRCLACNKNLDNQLLDGVIKSIQQENSAFKKQDICEWELDIQPCEHTLTIEQIPKDMTQGLNHCHSCDLSTNLWLCLVCGNVGCGRKNYDGTGGNGHASEHFQKSGHSLVVKLGTITQEGNASLYCYSCDNDVSDAYLSQHLAVFGINVSEQKKTEKTIAEMNLDANRNLTLSSIIEAGKKLKPLFGSKLTGMQNLGNSCYINSVFQTLFSVPEFEDRYYVHGLEHLKECRKFPVDCLTCQLSKLGVGLVSGEYSKKKEIRFLSSVDTSVLSEYEKYEQDGVSINDLRAMIGKNHPEFKTKQMQDALEYLQHVFDLIEKEEKNTKQSHIGKNFEFKTVNKLKCMSCGGVKLIENKTNELKLPVLPPTKEQLQQALKDQEERQQKLKKEATNNESPKEDAKLLEEPEYNITFEQCIQVLQAGDVVELNCSKCGVKSNFTSNHYLKTLPKYLVLPTNRLHLENWVPKKLNAIIQMPSEYNLKDLVFKGLEGDEFLLENQEGNNNNQDLQNQPQVDEIALLQLLEMGFGENRAKRALIKYQNNTELATNYLFESMEDASLDLPLEPIKAQQKKSGFVVNEENLMLLQQMGFEVEQCKRALKKFNNNVELALDGLSQGEYYEEENEENKDQGMEEEDAPITGTSFELQAAIVHIGKSVHSGHYVAYVKRNQEWVYYNDAKVAEAEDPALGKGYIYLFKLK</sequence>
<feature type="binding site" evidence="13">
    <location>
        <position position="196"/>
    </location>
    <ligand>
        <name>Zn(2+)</name>
        <dbReference type="ChEBI" id="CHEBI:29105"/>
    </ligand>
</feature>
<evidence type="ECO:0000256" key="4">
    <source>
        <dbReference type="ARBA" id="ARBA00022723"/>
    </source>
</evidence>
<dbReference type="HOGENOM" id="CLU_009884_1_0_1"/>
<dbReference type="CDD" id="cd14270">
    <property type="entry name" value="UBA"/>
    <property type="match status" value="1"/>
</dbReference>
<feature type="binding site" evidence="13">
    <location>
        <position position="179"/>
    </location>
    <ligand>
        <name>Zn(2+)</name>
        <dbReference type="ChEBI" id="CHEBI:29105"/>
    </ligand>
</feature>
<dbReference type="SUPFAM" id="SSF54001">
    <property type="entry name" value="Cysteine proteinases"/>
    <property type="match status" value="1"/>
</dbReference>
<dbReference type="InterPro" id="IPR016652">
    <property type="entry name" value="Ubiquitinyl_hydrolase"/>
</dbReference>
<dbReference type="PIRSF" id="PIRSF016308">
    <property type="entry name" value="UBP"/>
    <property type="match status" value="1"/>
</dbReference>
<feature type="domain" description="UBA" evidence="16">
    <location>
        <begin position="623"/>
        <end position="663"/>
    </location>
</feature>
<dbReference type="InterPro" id="IPR013083">
    <property type="entry name" value="Znf_RING/FYVE/PHD"/>
</dbReference>
<evidence type="ECO:0000256" key="7">
    <source>
        <dbReference type="ARBA" id="ARBA00022786"/>
    </source>
</evidence>
<evidence type="ECO:0000313" key="19">
    <source>
        <dbReference type="EMBL" id="EAS00523.1"/>
    </source>
</evidence>
<keyword evidence="3 11" id="KW-0645">Protease</keyword>
<dbReference type="FunFam" id="3.30.40.10:FF:000396">
    <property type="entry name" value="Ubiquitin carboxyl-terminal hydrolase"/>
    <property type="match status" value="1"/>
</dbReference>
<feature type="binding site" evidence="13">
    <location>
        <position position="209"/>
    </location>
    <ligand>
        <name>Zn(2+)</name>
        <dbReference type="ChEBI" id="CHEBI:29105"/>
    </ligand>
</feature>
<dbReference type="InterPro" id="IPR050185">
    <property type="entry name" value="Ub_carboxyl-term_hydrolase"/>
</dbReference>
<keyword evidence="4 11" id="KW-0479">Metal-binding</keyword>
<keyword evidence="9 11" id="KW-0788">Thiol protease</keyword>
<feature type="binding site" evidence="13">
    <location>
        <position position="176"/>
    </location>
    <ligand>
        <name>Zn(2+)</name>
        <dbReference type="ChEBI" id="CHEBI:29105"/>
    </ligand>
</feature>
<evidence type="ECO:0000256" key="1">
    <source>
        <dbReference type="ARBA" id="ARBA00000707"/>
    </source>
</evidence>
<dbReference type="Gene3D" id="3.30.40.10">
    <property type="entry name" value="Zinc/RING finger domain, C3HC4 (zinc finger)"/>
    <property type="match status" value="2"/>
</dbReference>
<dbReference type="eggNOG" id="KOG0944">
    <property type="taxonomic scope" value="Eukaryota"/>
</dbReference>
<protein>
    <recommendedName>
        <fullName evidence="11">Ubiquitin carboxyl-terminal hydrolase</fullName>
        <ecNumber evidence="11">3.4.19.12</ecNumber>
    </recommendedName>
</protein>
<dbReference type="Pfam" id="PF00443">
    <property type="entry name" value="UCH"/>
    <property type="match status" value="1"/>
</dbReference>
<keyword evidence="6 14" id="KW-0863">Zinc-finger</keyword>
<dbReference type="SUPFAM" id="SSF46934">
    <property type="entry name" value="UBA-like"/>
    <property type="match status" value="1"/>
</dbReference>
<evidence type="ECO:0000256" key="3">
    <source>
        <dbReference type="ARBA" id="ARBA00022670"/>
    </source>
</evidence>
<dbReference type="Gene3D" id="3.90.70.10">
    <property type="entry name" value="Cysteine proteinases"/>
    <property type="match status" value="2"/>
</dbReference>
<dbReference type="InParanoid" id="I7MFR4"/>
<evidence type="ECO:0000256" key="11">
    <source>
        <dbReference type="PIRNR" id="PIRNR016308"/>
    </source>
</evidence>
<evidence type="ECO:0000256" key="14">
    <source>
        <dbReference type="PROSITE-ProRule" id="PRU00502"/>
    </source>
</evidence>
<dbReference type="PROSITE" id="PS50271">
    <property type="entry name" value="ZF_UBP"/>
    <property type="match status" value="2"/>
</dbReference>
<evidence type="ECO:0000256" key="2">
    <source>
        <dbReference type="ARBA" id="ARBA00009085"/>
    </source>
</evidence>